<evidence type="ECO:0000256" key="4">
    <source>
        <dbReference type="ARBA" id="ARBA00022692"/>
    </source>
</evidence>
<dbReference type="EMBL" id="JAPWTJ010000418">
    <property type="protein sequence ID" value="KAJ8978605.1"/>
    <property type="molecule type" value="Genomic_DNA"/>
</dbReference>
<evidence type="ECO:0000313" key="9">
    <source>
        <dbReference type="EMBL" id="KAJ8978605.1"/>
    </source>
</evidence>
<comment type="subcellular location">
    <subcellularLocation>
        <location evidence="1">Membrane</location>
        <topology evidence="1">Multi-pass membrane protein</topology>
    </subcellularLocation>
</comment>
<accession>A0ABQ9JMY0</accession>
<feature type="transmembrane region" description="Helical" evidence="8">
    <location>
        <begin position="7"/>
        <end position="27"/>
    </location>
</feature>
<keyword evidence="5" id="KW-0769">Symport</keyword>
<keyword evidence="10" id="KW-1185">Reference proteome</keyword>
<keyword evidence="6 8" id="KW-1133">Transmembrane helix</keyword>
<evidence type="ECO:0000256" key="6">
    <source>
        <dbReference type="ARBA" id="ARBA00022989"/>
    </source>
</evidence>
<keyword evidence="3" id="KW-0813">Transport</keyword>
<proteinExistence type="inferred from homology"/>
<dbReference type="InterPro" id="IPR000175">
    <property type="entry name" value="Na/ntran_symport"/>
</dbReference>
<evidence type="ECO:0000256" key="8">
    <source>
        <dbReference type="SAM" id="Phobius"/>
    </source>
</evidence>
<dbReference type="PROSITE" id="PS50267">
    <property type="entry name" value="NA_NEUROTRAN_SYMP_3"/>
    <property type="match status" value="1"/>
</dbReference>
<dbReference type="Proteomes" id="UP001162164">
    <property type="component" value="Unassembled WGS sequence"/>
</dbReference>
<evidence type="ECO:0000256" key="5">
    <source>
        <dbReference type="ARBA" id="ARBA00022847"/>
    </source>
</evidence>
<evidence type="ECO:0000256" key="2">
    <source>
        <dbReference type="ARBA" id="ARBA00006459"/>
    </source>
</evidence>
<evidence type="ECO:0000256" key="7">
    <source>
        <dbReference type="ARBA" id="ARBA00023136"/>
    </source>
</evidence>
<reference evidence="9" key="1">
    <citation type="journal article" date="2023" name="Insect Mol. Biol.">
        <title>Genome sequencing provides insights into the evolution of gene families encoding plant cell wall-degrading enzymes in longhorned beetles.</title>
        <authorList>
            <person name="Shin N.R."/>
            <person name="Okamura Y."/>
            <person name="Kirsch R."/>
            <person name="Pauchet Y."/>
        </authorList>
    </citation>
    <scope>NUCLEOTIDE SEQUENCE</scope>
    <source>
        <strain evidence="9">MMC_N1</strain>
    </source>
</reference>
<evidence type="ECO:0000256" key="1">
    <source>
        <dbReference type="ARBA" id="ARBA00004141"/>
    </source>
</evidence>
<evidence type="ECO:0000313" key="10">
    <source>
        <dbReference type="Proteomes" id="UP001162164"/>
    </source>
</evidence>
<dbReference type="SUPFAM" id="SSF161070">
    <property type="entry name" value="SNF-like"/>
    <property type="match status" value="1"/>
</dbReference>
<keyword evidence="7 8" id="KW-0472">Membrane</keyword>
<organism evidence="9 10">
    <name type="scientific">Molorchus minor</name>
    <dbReference type="NCBI Taxonomy" id="1323400"/>
    <lineage>
        <taxon>Eukaryota</taxon>
        <taxon>Metazoa</taxon>
        <taxon>Ecdysozoa</taxon>
        <taxon>Arthropoda</taxon>
        <taxon>Hexapoda</taxon>
        <taxon>Insecta</taxon>
        <taxon>Pterygota</taxon>
        <taxon>Neoptera</taxon>
        <taxon>Endopterygota</taxon>
        <taxon>Coleoptera</taxon>
        <taxon>Polyphaga</taxon>
        <taxon>Cucujiformia</taxon>
        <taxon>Chrysomeloidea</taxon>
        <taxon>Cerambycidae</taxon>
        <taxon>Lamiinae</taxon>
        <taxon>Monochamini</taxon>
        <taxon>Molorchus</taxon>
    </lineage>
</organism>
<sequence length="152" mass="17814">MITYIPLAMIIGIPLTFMELGISQFSRTSNISWNLCPLFRGIGYSKITLALIFQIYYNVLNSYVFLYLITSLSTTVKWARCDPSWANSSCYDFQEDRWTKNDSGYQTSVEQFWYNKVLVIQETTEKFDWPQWELVAYLSVTMFILTLGEQDL</sequence>
<dbReference type="PANTHER" id="PTHR11616">
    <property type="entry name" value="SODIUM/CHLORIDE DEPENDENT TRANSPORTER"/>
    <property type="match status" value="1"/>
</dbReference>
<name>A0ABQ9JMY0_9CUCU</name>
<gene>
    <name evidence="9" type="ORF">NQ317_010063</name>
</gene>
<dbReference type="PANTHER" id="PTHR11616:SF240">
    <property type="entry name" value="BLOATED TUBULES, ISOFORM B-RELATED"/>
    <property type="match status" value="1"/>
</dbReference>
<protein>
    <submittedName>
        <fullName evidence="9">Uncharacterized protein</fullName>
    </submittedName>
</protein>
<keyword evidence="4 8" id="KW-0812">Transmembrane</keyword>
<comment type="caution">
    <text evidence="9">The sequence shown here is derived from an EMBL/GenBank/DDBJ whole genome shotgun (WGS) entry which is preliminary data.</text>
</comment>
<dbReference type="Pfam" id="PF00209">
    <property type="entry name" value="SNF"/>
    <property type="match status" value="1"/>
</dbReference>
<comment type="similarity">
    <text evidence="2">Belongs to the sodium:neurotransmitter symporter (SNF) (TC 2.A.22) family.</text>
</comment>
<dbReference type="InterPro" id="IPR037272">
    <property type="entry name" value="SNS_sf"/>
</dbReference>
<feature type="transmembrane region" description="Helical" evidence="8">
    <location>
        <begin position="47"/>
        <end position="70"/>
    </location>
</feature>
<evidence type="ECO:0000256" key="3">
    <source>
        <dbReference type="ARBA" id="ARBA00022448"/>
    </source>
</evidence>